<evidence type="ECO:0000256" key="2">
    <source>
        <dbReference type="PROSITE-ProRule" id="PRU00169"/>
    </source>
</evidence>
<dbReference type="SUPFAM" id="SSF52172">
    <property type="entry name" value="CheY-like"/>
    <property type="match status" value="1"/>
</dbReference>
<dbReference type="Proteomes" id="UP000325606">
    <property type="component" value="Chromosome"/>
</dbReference>
<protein>
    <submittedName>
        <fullName evidence="4">Response regulator</fullName>
    </submittedName>
</protein>
<sequence length="342" mass="38704">MLSASNQRRVDVMLTGSLLMNKHSVVFIAGSNKSIVEVVYAQLRDEFEKLIMQVSSSVTDLQHEFSLSYADVLILAFEDLGVAAHLSESLFNASLKTPLKPYRVLALCSKSDVKRAYTLYGERLINDYVVYWPLTYDPYRLVLSVRQAIDDLKYNDDAKQLLREVAALKKTVAEQTSWIERVRSTPGFEEPDMAQLLSAYEEEVLIDGKSIASQIPKGPQKQVLVVDDDQFQRSVLRKLLMAEHYEIRFAENGSDGLDMMRRRQFDLVLLDLMMPGMSGLDVMKYLRRHPDTVTAPVIIISGEHEKEVVVECLKLGASGYVVKPYTRKTLLEKIDKALSGDS</sequence>
<evidence type="ECO:0000256" key="1">
    <source>
        <dbReference type="ARBA" id="ARBA00022553"/>
    </source>
</evidence>
<feature type="domain" description="Response regulatory" evidence="3">
    <location>
        <begin position="222"/>
        <end position="338"/>
    </location>
</feature>
<evidence type="ECO:0000313" key="5">
    <source>
        <dbReference type="Proteomes" id="UP000325606"/>
    </source>
</evidence>
<name>A0A5J6LHM1_9GAMM</name>
<accession>A0A5J6LHM1</accession>
<dbReference type="Gene3D" id="3.40.50.2300">
    <property type="match status" value="1"/>
</dbReference>
<gene>
    <name evidence="4" type="ORF">F5I99_15615</name>
</gene>
<dbReference type="InterPro" id="IPR050595">
    <property type="entry name" value="Bact_response_regulator"/>
</dbReference>
<dbReference type="PROSITE" id="PS50110">
    <property type="entry name" value="RESPONSE_REGULATORY"/>
    <property type="match status" value="1"/>
</dbReference>
<evidence type="ECO:0000259" key="3">
    <source>
        <dbReference type="PROSITE" id="PS50110"/>
    </source>
</evidence>
<keyword evidence="5" id="KW-1185">Reference proteome</keyword>
<reference evidence="4 5" key="1">
    <citation type="submission" date="2019-09" db="EMBL/GenBank/DDBJ databases">
        <title>Nitrincola iocasae sp. nov., a bacterium isolated from the sediment collected at a cold seep field in South China Sea.</title>
        <authorList>
            <person name="Zhang H."/>
            <person name="Wang H."/>
            <person name="Li C."/>
        </authorList>
    </citation>
    <scope>NUCLEOTIDE SEQUENCE [LARGE SCALE GENOMIC DNA]</scope>
    <source>
        <strain evidence="4 5">KXZD1103</strain>
    </source>
</reference>
<dbReference type="AlphaFoldDB" id="A0A5J6LHM1"/>
<dbReference type="PANTHER" id="PTHR44591">
    <property type="entry name" value="STRESS RESPONSE REGULATOR PROTEIN 1"/>
    <property type="match status" value="1"/>
</dbReference>
<dbReference type="GO" id="GO:0000160">
    <property type="term" value="P:phosphorelay signal transduction system"/>
    <property type="evidence" value="ECO:0007669"/>
    <property type="project" value="InterPro"/>
</dbReference>
<evidence type="ECO:0000313" key="4">
    <source>
        <dbReference type="EMBL" id="QEW07802.1"/>
    </source>
</evidence>
<proteinExistence type="predicted"/>
<feature type="modified residue" description="4-aspartylphosphate" evidence="2">
    <location>
        <position position="271"/>
    </location>
</feature>
<dbReference type="KEGG" id="nik:F5I99_15615"/>
<organism evidence="4 5">
    <name type="scientific">Nitrincola iocasae</name>
    <dbReference type="NCBI Taxonomy" id="2614693"/>
    <lineage>
        <taxon>Bacteria</taxon>
        <taxon>Pseudomonadati</taxon>
        <taxon>Pseudomonadota</taxon>
        <taxon>Gammaproteobacteria</taxon>
        <taxon>Oceanospirillales</taxon>
        <taxon>Oceanospirillaceae</taxon>
        <taxon>Nitrincola</taxon>
    </lineage>
</organism>
<dbReference type="EMBL" id="CP044222">
    <property type="protein sequence ID" value="QEW07802.1"/>
    <property type="molecule type" value="Genomic_DNA"/>
</dbReference>
<dbReference type="InterPro" id="IPR011006">
    <property type="entry name" value="CheY-like_superfamily"/>
</dbReference>
<dbReference type="CDD" id="cd00156">
    <property type="entry name" value="REC"/>
    <property type="match status" value="1"/>
</dbReference>
<keyword evidence="1 2" id="KW-0597">Phosphoprotein</keyword>
<dbReference type="SMART" id="SM00448">
    <property type="entry name" value="REC"/>
    <property type="match status" value="1"/>
</dbReference>
<dbReference type="InterPro" id="IPR001789">
    <property type="entry name" value="Sig_transdc_resp-reg_receiver"/>
</dbReference>
<dbReference type="Pfam" id="PF00072">
    <property type="entry name" value="Response_reg"/>
    <property type="match status" value="1"/>
</dbReference>
<dbReference type="PANTHER" id="PTHR44591:SF23">
    <property type="entry name" value="CHEY SUBFAMILY"/>
    <property type="match status" value="1"/>
</dbReference>